<dbReference type="AlphaFoldDB" id="A0A1S6IQR5"/>
<proteinExistence type="predicted"/>
<dbReference type="InterPro" id="IPR023214">
    <property type="entry name" value="HAD_sf"/>
</dbReference>
<dbReference type="STRING" id="708126.BW727_101530"/>
<keyword evidence="2" id="KW-1185">Reference proteome</keyword>
<dbReference type="KEGG" id="jda:BW727_101530"/>
<dbReference type="RefSeq" id="WP_062469934.1">
    <property type="nucleotide sequence ID" value="NZ_BBYN01000015.1"/>
</dbReference>
<dbReference type="PROSITE" id="PS01228">
    <property type="entry name" value="COF_1"/>
    <property type="match status" value="1"/>
</dbReference>
<evidence type="ECO:0000313" key="1">
    <source>
        <dbReference type="EMBL" id="AQS53897.1"/>
    </source>
</evidence>
<protein>
    <submittedName>
        <fullName evidence="1">Sugar phosphatase YidA</fullName>
        <ecNumber evidence="1">3.1.3.23</ecNumber>
    </submittedName>
</protein>
<dbReference type="NCBIfam" id="TIGR00099">
    <property type="entry name" value="Cof-subfamily"/>
    <property type="match status" value="1"/>
</dbReference>
<name>A0A1S6IQR5_9LACT</name>
<keyword evidence="1" id="KW-0378">Hydrolase</keyword>
<evidence type="ECO:0000313" key="2">
    <source>
        <dbReference type="Proteomes" id="UP000188993"/>
    </source>
</evidence>
<dbReference type="InterPro" id="IPR000150">
    <property type="entry name" value="Cof"/>
</dbReference>
<dbReference type="GO" id="GO:0050308">
    <property type="term" value="F:sugar-phosphatase activity"/>
    <property type="evidence" value="ECO:0007669"/>
    <property type="project" value="UniProtKB-EC"/>
</dbReference>
<organism evidence="1 2">
    <name type="scientific">Jeotgalibaca dankookensis</name>
    <dbReference type="NCBI Taxonomy" id="708126"/>
    <lineage>
        <taxon>Bacteria</taxon>
        <taxon>Bacillati</taxon>
        <taxon>Bacillota</taxon>
        <taxon>Bacilli</taxon>
        <taxon>Lactobacillales</taxon>
        <taxon>Carnobacteriaceae</taxon>
        <taxon>Jeotgalibaca</taxon>
    </lineage>
</organism>
<dbReference type="SUPFAM" id="SSF56784">
    <property type="entry name" value="HAD-like"/>
    <property type="match status" value="1"/>
</dbReference>
<sequence>MTIKAIVCDMDGTLLTADHQISKESQSLLVKLQEKGITLILASGRSYLRLMPDALTLKMDRYQGYLIDVNGSSIYHFDTKNRERLGVMDAEDIKRVTDAFRVFNVEIQFSQDAAIHTYLPESLYALKKRIRGEMKLPEDYPWASGMHGWLCDIRDGYPEQTLMLDLAEAPSICNKITIAQDPHFMAFIAQSLTNIGLEKDYEFVFSDERKLEITKKGVNKGVALDQLLNKLKISQDEVVVFGDSENDISMLANKPYSFAMANALPKAKSYSTYETFSNDENGVYHGLKKLMDEGII</sequence>
<dbReference type="Proteomes" id="UP000188993">
    <property type="component" value="Chromosome"/>
</dbReference>
<dbReference type="PANTHER" id="PTHR10000">
    <property type="entry name" value="PHOSPHOSERINE PHOSPHATASE"/>
    <property type="match status" value="1"/>
</dbReference>
<dbReference type="SFLD" id="SFLDS00003">
    <property type="entry name" value="Haloacid_Dehalogenase"/>
    <property type="match status" value="1"/>
</dbReference>
<dbReference type="InterPro" id="IPR036412">
    <property type="entry name" value="HAD-like_sf"/>
</dbReference>
<dbReference type="SFLD" id="SFLDG01140">
    <property type="entry name" value="C2.B:_Phosphomannomutase_and_P"/>
    <property type="match status" value="1"/>
</dbReference>
<dbReference type="PANTHER" id="PTHR10000:SF8">
    <property type="entry name" value="HAD SUPERFAMILY HYDROLASE-LIKE, TYPE 3"/>
    <property type="match status" value="1"/>
</dbReference>
<dbReference type="Gene3D" id="3.40.50.1000">
    <property type="entry name" value="HAD superfamily/HAD-like"/>
    <property type="match status" value="1"/>
</dbReference>
<dbReference type="OrthoDB" id="9790031at2"/>
<dbReference type="NCBIfam" id="TIGR01484">
    <property type="entry name" value="HAD-SF-IIB"/>
    <property type="match status" value="1"/>
</dbReference>
<reference evidence="1 2" key="1">
    <citation type="journal article" date="2014" name="Int. J. Syst. Evol. Microbiol.">
        <title>Jeotgalibaca dankookensis gen. nov., sp. nov., a member of the family Carnobacteriaceae, isolated from seujeot (Korean traditional food).</title>
        <authorList>
            <person name="Lee D.G."/>
            <person name="Trujillo M.E."/>
            <person name="Kang H."/>
            <person name="Ahn T.Y."/>
        </authorList>
    </citation>
    <scope>NUCLEOTIDE SEQUENCE [LARGE SCALE GENOMIC DNA]</scope>
    <source>
        <strain evidence="1 2">EX-07</strain>
    </source>
</reference>
<dbReference type="EC" id="3.1.3.23" evidence="1"/>
<dbReference type="Pfam" id="PF08282">
    <property type="entry name" value="Hydrolase_3"/>
    <property type="match status" value="1"/>
</dbReference>
<dbReference type="GO" id="GO:0000287">
    <property type="term" value="F:magnesium ion binding"/>
    <property type="evidence" value="ECO:0007669"/>
    <property type="project" value="TreeGrafter"/>
</dbReference>
<dbReference type="Gene3D" id="3.30.1240.10">
    <property type="match status" value="1"/>
</dbReference>
<dbReference type="EMBL" id="CP019728">
    <property type="protein sequence ID" value="AQS53897.1"/>
    <property type="molecule type" value="Genomic_DNA"/>
</dbReference>
<accession>A0A1S6IQR5</accession>
<dbReference type="GO" id="GO:0005829">
    <property type="term" value="C:cytosol"/>
    <property type="evidence" value="ECO:0007669"/>
    <property type="project" value="TreeGrafter"/>
</dbReference>
<gene>
    <name evidence="1" type="primary">yidA_4</name>
    <name evidence="1" type="ORF">BW727_101530</name>
</gene>
<dbReference type="InterPro" id="IPR006379">
    <property type="entry name" value="HAD-SF_hydro_IIB"/>
</dbReference>